<reference evidence="1 3" key="1">
    <citation type="submission" date="2016-04" db="EMBL/GenBank/DDBJ databases">
        <title>High quality genome of the nematocidal Bacillus thuringiensis MYBT18246.</title>
        <authorList>
            <person name="Hollensteiner J."/>
            <person name="Poehlein A."/>
            <person name="Sproeer C."/>
            <person name="Bunk B."/>
            <person name="Rosenstiel P."/>
            <person name="Schulenburg H."/>
            <person name="Liesegang H."/>
        </authorList>
    </citation>
    <scope>NUCLEOTIDE SEQUENCE [LARGE SCALE GENOMIC DNA]</scope>
    <source>
        <strain evidence="1 3">MYBT18246</strain>
        <plasmid evidence="1 3">p142098</plasmid>
    </source>
</reference>
<dbReference type="EMBL" id="CP015352">
    <property type="protein sequence ID" value="ANS51899.1"/>
    <property type="molecule type" value="Genomic_DNA"/>
</dbReference>
<keyword evidence="1" id="KW-0614">Plasmid</keyword>
<organism evidence="2 4">
    <name type="scientific">Bacillus thuringiensis</name>
    <dbReference type="NCBI Taxonomy" id="1428"/>
    <lineage>
        <taxon>Bacteria</taxon>
        <taxon>Bacillati</taxon>
        <taxon>Bacillota</taxon>
        <taxon>Bacilli</taxon>
        <taxon>Bacillales</taxon>
        <taxon>Bacillaceae</taxon>
        <taxon>Bacillus</taxon>
        <taxon>Bacillus cereus group</taxon>
    </lineage>
</organism>
<dbReference type="EMBL" id="LDER01000394">
    <property type="protein sequence ID" value="RVU60244.1"/>
    <property type="molecule type" value="Genomic_DNA"/>
</dbReference>
<dbReference type="RefSeq" id="WP_065486456.1">
    <property type="nucleotide sequence ID" value="NZ_CP015352.1"/>
</dbReference>
<accession>A0A1B1LGU8</accession>
<dbReference type="Proteomes" id="UP000286687">
    <property type="component" value="Unassembled WGS sequence"/>
</dbReference>
<dbReference type="Proteomes" id="UP000092743">
    <property type="component" value="Plasmid p142098"/>
</dbReference>
<protein>
    <submittedName>
        <fullName evidence="2">Uncharacterized protein</fullName>
    </submittedName>
</protein>
<name>A0A1B1LGU8_BACTU</name>
<reference evidence="2 4" key="2">
    <citation type="submission" date="2018-01" db="EMBL/GenBank/DDBJ databases">
        <title>Complete genome sequence of G25-42.</title>
        <authorList>
            <person name="Zheng Z."/>
            <person name="Sun M."/>
        </authorList>
    </citation>
    <scope>NUCLEOTIDE SEQUENCE [LARGE SCALE GENOMIC DNA]</scope>
    <source>
        <strain evidence="2 4">G25-42</strain>
    </source>
</reference>
<evidence type="ECO:0000313" key="4">
    <source>
        <dbReference type="Proteomes" id="UP000286687"/>
    </source>
</evidence>
<geneLocation type="plasmid" evidence="1 3">
    <name>p142098</name>
</geneLocation>
<proteinExistence type="predicted"/>
<evidence type="ECO:0000313" key="1">
    <source>
        <dbReference type="EMBL" id="ANS51899.1"/>
    </source>
</evidence>
<gene>
    <name evidence="2" type="ORF">BM74_32530</name>
    <name evidence="1" type="ORF">BT246_66070</name>
</gene>
<dbReference type="AlphaFoldDB" id="A0A1B1LGU8"/>
<evidence type="ECO:0000313" key="2">
    <source>
        <dbReference type="EMBL" id="RVU60244.1"/>
    </source>
</evidence>
<evidence type="ECO:0000313" key="3">
    <source>
        <dbReference type="Proteomes" id="UP000092743"/>
    </source>
</evidence>
<sequence length="109" mass="13157">MRGNKKEEQIQKFILMQEEIRLWIQYVFQQWESKKQEQHNSFPKLAYIETVAFESSESYQEIKRLSVGMVREMKTYKREKLLLQITELHQHMQSIVSAVLETIQKYSAS</sequence>